<reference evidence="3" key="2">
    <citation type="journal article" date="2021" name="PeerJ">
        <title>Extensive microbial diversity within the chicken gut microbiome revealed by metagenomics and culture.</title>
        <authorList>
            <person name="Gilroy R."/>
            <person name="Ravi A."/>
            <person name="Getino M."/>
            <person name="Pursley I."/>
            <person name="Horton D.L."/>
            <person name="Alikhan N.F."/>
            <person name="Baker D."/>
            <person name="Gharbi K."/>
            <person name="Hall N."/>
            <person name="Watson M."/>
            <person name="Adriaenssens E.M."/>
            <person name="Foster-Nyarko E."/>
            <person name="Jarju S."/>
            <person name="Secka A."/>
            <person name="Antonio M."/>
            <person name="Oren A."/>
            <person name="Chaudhuri R.R."/>
            <person name="La Ragione R."/>
            <person name="Hildebrand F."/>
            <person name="Pallen M.J."/>
        </authorList>
    </citation>
    <scope>NUCLEOTIDE SEQUENCE</scope>
    <source>
        <strain evidence="3">17113</strain>
    </source>
</reference>
<comment type="caution">
    <text evidence="3">The sequence shown here is derived from an EMBL/GenBank/DDBJ whole genome shotgun (WGS) entry which is preliminary data.</text>
</comment>
<feature type="region of interest" description="Disordered" evidence="1">
    <location>
        <begin position="579"/>
        <end position="599"/>
    </location>
</feature>
<dbReference type="EMBL" id="JADINA010000012">
    <property type="protein sequence ID" value="MBO8426018.1"/>
    <property type="molecule type" value="Genomic_DNA"/>
</dbReference>
<evidence type="ECO:0000313" key="4">
    <source>
        <dbReference type="Proteomes" id="UP000823634"/>
    </source>
</evidence>
<dbReference type="PROSITE" id="PS51257">
    <property type="entry name" value="PROKAR_LIPOPROTEIN"/>
    <property type="match status" value="1"/>
</dbReference>
<accession>A0A9D9DE97</accession>
<gene>
    <name evidence="3" type="ORF">IAC61_01705</name>
</gene>
<feature type="compositionally biased region" description="Low complexity" evidence="1">
    <location>
        <begin position="29"/>
        <end position="48"/>
    </location>
</feature>
<proteinExistence type="predicted"/>
<dbReference type="PANTHER" id="PTHR41775:SF1">
    <property type="entry name" value="PEPTIDASE M6-LIKE DOMAIN-CONTAINING PROTEIN"/>
    <property type="match status" value="1"/>
</dbReference>
<feature type="signal peptide" evidence="2">
    <location>
        <begin position="1"/>
        <end position="22"/>
    </location>
</feature>
<evidence type="ECO:0000256" key="1">
    <source>
        <dbReference type="SAM" id="MobiDB-lite"/>
    </source>
</evidence>
<keyword evidence="2" id="KW-0732">Signal</keyword>
<dbReference type="AlphaFoldDB" id="A0A9D9DE97"/>
<dbReference type="Proteomes" id="UP000823634">
    <property type="component" value="Unassembled WGS sequence"/>
</dbReference>
<organism evidence="3 4">
    <name type="scientific">Candidatus Alloenteromonas pullistercoris</name>
    <dbReference type="NCBI Taxonomy" id="2840785"/>
    <lineage>
        <taxon>Bacteria</taxon>
        <taxon>Bacillati</taxon>
        <taxon>Bacillota</taxon>
        <taxon>Bacillota incertae sedis</taxon>
        <taxon>Candidatus Alloenteromonas</taxon>
    </lineage>
</organism>
<name>A0A9D9DE97_9FIRM</name>
<protein>
    <submittedName>
        <fullName evidence="3">Uncharacterized protein</fullName>
    </submittedName>
</protein>
<feature type="chain" id="PRO_5038561509" evidence="2">
    <location>
        <begin position="23"/>
        <end position="697"/>
    </location>
</feature>
<evidence type="ECO:0000256" key="2">
    <source>
        <dbReference type="SAM" id="SignalP"/>
    </source>
</evidence>
<dbReference type="PANTHER" id="PTHR41775">
    <property type="entry name" value="SECRETED PROTEIN-RELATED"/>
    <property type="match status" value="1"/>
</dbReference>
<feature type="region of interest" description="Disordered" evidence="1">
    <location>
        <begin position="29"/>
        <end position="52"/>
    </location>
</feature>
<evidence type="ECO:0000313" key="3">
    <source>
        <dbReference type="EMBL" id="MBO8426018.1"/>
    </source>
</evidence>
<reference evidence="3" key="1">
    <citation type="submission" date="2020-10" db="EMBL/GenBank/DDBJ databases">
        <authorList>
            <person name="Gilroy R."/>
        </authorList>
    </citation>
    <scope>NUCLEOTIDE SEQUENCE</scope>
    <source>
        <strain evidence="3">17113</strain>
    </source>
</reference>
<sequence length="697" mass="77476">MKSNKKYITAWALLGLSIVGLAACDKTGTSSASTNTGGSGSGNSSESTLTIPEPPIVSNVRRIEVTLKTDDIPSGSTFFDGCQPSVVYTDDDTGEEEEVYSRYNMTSYTIYDAETAEVYEPDDALPAGHYICDVYYQNFYIVGDRVEFDVTEATPIEAEEGKGFKTYTTEDLADYHIQNFDKIETLGGHGMPSSGDVDILVVPVQFSNAAAQFKNPDEVKTCLEEAFFAETGETPWESLSSYYYKSSYGKLNIGGEVTPIYTYPVDDTTINSSDISVSTTIATQAVNWLKTEHGYDMSKYDLDKDGYIDGIQIVYATSQTTPGMSGTGDASSSDLWWNFTTNASGSSNVRSPNARRIFWSRYDYVTNTYYSSSEYNGGYYEGKRVDPHTIIHETGHMMGAPDYYSYDRTEGPAGQVDMMDNNVGDHNAYTKMMFNWVAPRVVDGSAKNFTITLKSYTETGDFLLVKPTSDPWNETPYDEYLMLQYYTPTGLNEMDHEGYAEWQQESASGGSNTYGHGGTYEHPGLQIYHVDTRAASYVTPIDENGTATGEAVFDYTDTPRSDEYADRVAGFKEGEAHRIHDNTPSRSHNPDGTTRKAPTELQAVFPSRVNSTGTSSYYSLFGLMTNLYGLESYRETGDETTKEGYYGGDTFSVYQARDYFTNGYFFNDGSRFDWVIQVVEQTDDTITLHFVNTTVAE</sequence>